<dbReference type="SUPFAM" id="SSF53850">
    <property type="entry name" value="Periplasmic binding protein-like II"/>
    <property type="match status" value="1"/>
</dbReference>
<evidence type="ECO:0000313" key="7">
    <source>
        <dbReference type="Proteomes" id="UP000615326"/>
    </source>
</evidence>
<dbReference type="PRINTS" id="PR00039">
    <property type="entry name" value="HTHLYSR"/>
</dbReference>
<evidence type="ECO:0000256" key="4">
    <source>
        <dbReference type="ARBA" id="ARBA00023163"/>
    </source>
</evidence>
<keyword evidence="4" id="KW-0804">Transcription</keyword>
<protein>
    <submittedName>
        <fullName evidence="6">LysR family transcriptional regulator</fullName>
    </submittedName>
</protein>
<evidence type="ECO:0000259" key="5">
    <source>
        <dbReference type="PROSITE" id="PS50931"/>
    </source>
</evidence>
<comment type="similarity">
    <text evidence="1">Belongs to the LysR transcriptional regulatory family.</text>
</comment>
<dbReference type="RefSeq" id="WP_173575594.1">
    <property type="nucleotide sequence ID" value="NZ_WOSW01000001.1"/>
</dbReference>
<accession>A0ABX0K3M6</accession>
<organism evidence="6 7">
    <name type="scientific">Acetobacter fallax</name>
    <dbReference type="NCBI Taxonomy" id="1737473"/>
    <lineage>
        <taxon>Bacteria</taxon>
        <taxon>Pseudomonadati</taxon>
        <taxon>Pseudomonadota</taxon>
        <taxon>Alphaproteobacteria</taxon>
        <taxon>Acetobacterales</taxon>
        <taxon>Acetobacteraceae</taxon>
        <taxon>Acetobacter</taxon>
    </lineage>
</organism>
<dbReference type="Proteomes" id="UP000615326">
    <property type="component" value="Unassembled WGS sequence"/>
</dbReference>
<dbReference type="InterPro" id="IPR000847">
    <property type="entry name" value="LysR_HTH_N"/>
</dbReference>
<sequence>MIENRHLHAFVVLAEELHFGRAAGRLNIAQSALSTQIMRLEDTLGTPLLMRNRRSRPALTPAGHLFLEEARDILAHIGRAARITLLTGRGEGGPVSIGYVFSAAICGLVPVVLRHLHERFPMLNITPQLMETPDQLAAIADARLTFGFTRPRPVYPDAVVTRLVHSEGIVIAMPVHHRLASVASLRAADLAEETFIVPQFHDKVGLIDNLGRLAEAGGFPSPPVHTTSDFITALCMAAGGGGVVLAPASLQKLTLEGIVFRELDDFHDHLDLVLVSRRDAPASLITAIEDFVRTLRPGSIST</sequence>
<dbReference type="Pfam" id="PF00126">
    <property type="entry name" value="HTH_1"/>
    <property type="match status" value="1"/>
</dbReference>
<dbReference type="SUPFAM" id="SSF46785">
    <property type="entry name" value="Winged helix' DNA-binding domain"/>
    <property type="match status" value="1"/>
</dbReference>
<dbReference type="PROSITE" id="PS50931">
    <property type="entry name" value="HTH_LYSR"/>
    <property type="match status" value="1"/>
</dbReference>
<keyword evidence="7" id="KW-1185">Reference proteome</keyword>
<gene>
    <name evidence="6" type="ORF">GOB84_00115</name>
</gene>
<reference evidence="6 7" key="1">
    <citation type="journal article" date="2020" name="Int. J. Syst. Evol. Microbiol.">
        <title>Novel acetic acid bacteria from cider fermentations: Acetobacter conturbans sp. nov. and Acetobacter fallax sp. nov.</title>
        <authorList>
            <person name="Sombolestani A.S."/>
            <person name="Cleenwerck I."/>
            <person name="Cnockaert M."/>
            <person name="Borremans W."/>
            <person name="Wieme A.D."/>
            <person name="De Vuyst L."/>
            <person name="Vandamme P."/>
        </authorList>
    </citation>
    <scope>NUCLEOTIDE SEQUENCE [LARGE SCALE GENOMIC DNA]</scope>
    <source>
        <strain evidence="6 7">LMG 1637</strain>
    </source>
</reference>
<evidence type="ECO:0000256" key="1">
    <source>
        <dbReference type="ARBA" id="ARBA00009437"/>
    </source>
</evidence>
<evidence type="ECO:0000256" key="3">
    <source>
        <dbReference type="ARBA" id="ARBA00023125"/>
    </source>
</evidence>
<dbReference type="Gene3D" id="3.40.190.10">
    <property type="entry name" value="Periplasmic binding protein-like II"/>
    <property type="match status" value="2"/>
</dbReference>
<evidence type="ECO:0000256" key="2">
    <source>
        <dbReference type="ARBA" id="ARBA00023015"/>
    </source>
</evidence>
<dbReference type="InterPro" id="IPR036390">
    <property type="entry name" value="WH_DNA-bd_sf"/>
</dbReference>
<keyword evidence="3" id="KW-0238">DNA-binding</keyword>
<comment type="caution">
    <text evidence="6">The sequence shown here is derived from an EMBL/GenBank/DDBJ whole genome shotgun (WGS) entry which is preliminary data.</text>
</comment>
<dbReference type="Gene3D" id="1.10.10.10">
    <property type="entry name" value="Winged helix-like DNA-binding domain superfamily/Winged helix DNA-binding domain"/>
    <property type="match status" value="1"/>
</dbReference>
<dbReference type="EMBL" id="WOSW01000001">
    <property type="protein sequence ID" value="NHO30984.1"/>
    <property type="molecule type" value="Genomic_DNA"/>
</dbReference>
<dbReference type="PANTHER" id="PTHR30346">
    <property type="entry name" value="TRANSCRIPTIONAL DUAL REGULATOR HCAR-RELATED"/>
    <property type="match status" value="1"/>
</dbReference>
<feature type="domain" description="HTH lysR-type" evidence="5">
    <location>
        <begin position="2"/>
        <end position="60"/>
    </location>
</feature>
<proteinExistence type="inferred from homology"/>
<keyword evidence="2" id="KW-0805">Transcription regulation</keyword>
<dbReference type="PANTHER" id="PTHR30346:SF17">
    <property type="entry name" value="LYSR FAMILY TRANSCRIPTIONAL REGULATOR"/>
    <property type="match status" value="1"/>
</dbReference>
<evidence type="ECO:0000313" key="6">
    <source>
        <dbReference type="EMBL" id="NHO30984.1"/>
    </source>
</evidence>
<name>A0ABX0K3M6_9PROT</name>
<dbReference type="CDD" id="cd08414">
    <property type="entry name" value="PBP2_LTTR_aromatics_like"/>
    <property type="match status" value="1"/>
</dbReference>
<dbReference type="InterPro" id="IPR005119">
    <property type="entry name" value="LysR_subst-bd"/>
</dbReference>
<dbReference type="InterPro" id="IPR036388">
    <property type="entry name" value="WH-like_DNA-bd_sf"/>
</dbReference>
<dbReference type="Pfam" id="PF03466">
    <property type="entry name" value="LysR_substrate"/>
    <property type="match status" value="1"/>
</dbReference>